<gene>
    <name evidence="3" type="ORF">NP589_07480</name>
</gene>
<accession>A0ABT1TR73</accession>
<dbReference type="RefSeq" id="WP_256606411.1">
    <property type="nucleotide sequence ID" value="NZ_JANIBL010000017.1"/>
</dbReference>
<keyword evidence="1" id="KW-1133">Transmembrane helix</keyword>
<protein>
    <recommendedName>
        <fullName evidence="5">Secreted protein with PEP-CTERM sorting signal</fullName>
    </recommendedName>
</protein>
<name>A0ABT1TR73_9GAMM</name>
<feature type="chain" id="PRO_5046349498" description="Secreted protein with PEP-CTERM sorting signal" evidence="2">
    <location>
        <begin position="30"/>
        <end position="366"/>
    </location>
</feature>
<evidence type="ECO:0008006" key="5">
    <source>
        <dbReference type="Google" id="ProtNLM"/>
    </source>
</evidence>
<keyword evidence="2" id="KW-0732">Signal</keyword>
<keyword evidence="4" id="KW-1185">Reference proteome</keyword>
<evidence type="ECO:0000313" key="3">
    <source>
        <dbReference type="EMBL" id="MCQ8117261.1"/>
    </source>
</evidence>
<evidence type="ECO:0000313" key="4">
    <source>
        <dbReference type="Proteomes" id="UP001524570"/>
    </source>
</evidence>
<feature type="transmembrane region" description="Helical" evidence="1">
    <location>
        <begin position="339"/>
        <end position="358"/>
    </location>
</feature>
<proteinExistence type="predicted"/>
<dbReference type="EMBL" id="JANIBL010000017">
    <property type="protein sequence ID" value="MCQ8117261.1"/>
    <property type="molecule type" value="Genomic_DNA"/>
</dbReference>
<keyword evidence="1" id="KW-0472">Membrane</keyword>
<evidence type="ECO:0000256" key="2">
    <source>
        <dbReference type="SAM" id="SignalP"/>
    </source>
</evidence>
<comment type="caution">
    <text evidence="3">The sequence shown here is derived from an EMBL/GenBank/DDBJ whole genome shotgun (WGS) entry which is preliminary data.</text>
</comment>
<reference evidence="3 4" key="1">
    <citation type="submission" date="2022-07" db="EMBL/GenBank/DDBJ databases">
        <title>Methylomonas rivi sp. nov., Methylomonas rosea sp. nov., Methylomonas aureus sp. nov. and Methylomonas subterranea sp. nov., four novel methanotrophs isolated from a freshwater creek and the deep terrestrial subsurface.</title>
        <authorList>
            <person name="Abin C."/>
            <person name="Sankaranarayanan K."/>
            <person name="Garner C."/>
            <person name="Sindelar R."/>
            <person name="Kotary K."/>
            <person name="Garner R."/>
            <person name="Barclay S."/>
            <person name="Lawson P."/>
            <person name="Krumholz L."/>
        </authorList>
    </citation>
    <scope>NUCLEOTIDE SEQUENCE [LARGE SCALE GENOMIC DNA]</scope>
    <source>
        <strain evidence="3 4">WSC-7</strain>
    </source>
</reference>
<organism evidence="3 4">
    <name type="scientific">Methylomonas rosea</name>
    <dbReference type="NCBI Taxonomy" id="2952227"/>
    <lineage>
        <taxon>Bacteria</taxon>
        <taxon>Pseudomonadati</taxon>
        <taxon>Pseudomonadota</taxon>
        <taxon>Gammaproteobacteria</taxon>
        <taxon>Methylococcales</taxon>
        <taxon>Methylococcaceae</taxon>
        <taxon>Methylomonas</taxon>
    </lineage>
</organism>
<sequence length="366" mass="37558">MILKTKLSHAISLALAGTTMMLTLSDASASAVVSYNAFNHDRNAPNDLVSGGTGTDGWMRTTTNGVATCGAVAGGTCGAAPGSFGGPGNNATAVLAGGNGAVPWVGGDPRSANAVGTGQFGYIGMQTLNWTAEIGAGNTAVVSKLDSHSRYQNTTLSDGSIFNYADIDTAKGAWHDGGLAGTPAGTPVDPLGSGTGWRHDTDIGLFRSSVTQVVTLSISSLLGNGDTNQTPDYGFTVFKGMDTKTPTSTSQRYSHHSGWHAVSNADALAVGDNVNPITGSNPFGTTGLTLANLILDDTSGNNATFLAEAGQVYTIYLGGFMGGDWTETRNDYQLTISSVPVPGAVWLFGSAFVGMIGVQRRKRSSR</sequence>
<dbReference type="Proteomes" id="UP001524570">
    <property type="component" value="Unassembled WGS sequence"/>
</dbReference>
<evidence type="ECO:0000256" key="1">
    <source>
        <dbReference type="SAM" id="Phobius"/>
    </source>
</evidence>
<feature type="signal peptide" evidence="2">
    <location>
        <begin position="1"/>
        <end position="29"/>
    </location>
</feature>
<keyword evidence="1" id="KW-0812">Transmembrane</keyword>